<accession>A0A1N7IYD6</accession>
<keyword evidence="3" id="KW-1185">Reference proteome</keyword>
<feature type="region of interest" description="Disordered" evidence="1">
    <location>
        <begin position="19"/>
        <end position="40"/>
    </location>
</feature>
<proteinExistence type="predicted"/>
<evidence type="ECO:0000313" key="2">
    <source>
        <dbReference type="EMBL" id="SIS42006.1"/>
    </source>
</evidence>
<sequence>MKEEEDECLREILEILRKRHSSSSSTDCDDDGSDESMSASMTLDTDYEVTLEDRLSWLSSNELARALCFLCIKVQPRSQFQSLAQVENTPSDDYLKRDEEKRKLRSFIEGNATHGVPYADMTYARAPSSWDDILNSPSQIFEGVFDKISLPTWAASLFLEVVADIYYESAKGRTRPATPFDQLSTGDEDLDWASNYWSKHFKNDGAQHAQAHQSVVPQAYQVAVSHRHLAPSVRLNLLKAAYILGFTDRYQRLYFEKSFKNALSQRKHRAKRKDRVPLNTQISARQKVQLKELAKRKDKTMYEVLEELILREYGRRR</sequence>
<dbReference type="EMBL" id="FTOH01000001">
    <property type="protein sequence ID" value="SIS42006.1"/>
    <property type="molecule type" value="Genomic_DNA"/>
</dbReference>
<gene>
    <name evidence="2" type="ORF">SAMN05421686_101133</name>
</gene>
<name>A0A1N7IYD6_9GAMM</name>
<evidence type="ECO:0000256" key="1">
    <source>
        <dbReference type="SAM" id="MobiDB-lite"/>
    </source>
</evidence>
<dbReference type="AlphaFoldDB" id="A0A1N7IYD6"/>
<reference evidence="3" key="1">
    <citation type="submission" date="2017-01" db="EMBL/GenBank/DDBJ databases">
        <authorList>
            <person name="Varghese N."/>
            <person name="Submissions S."/>
        </authorList>
    </citation>
    <scope>NUCLEOTIDE SEQUENCE [LARGE SCALE GENOMIC DNA]</scope>
    <source>
        <strain evidence="3">DSM 24913</strain>
    </source>
</reference>
<protein>
    <submittedName>
        <fullName evidence="2">Uncharacterized protein</fullName>
    </submittedName>
</protein>
<dbReference type="RefSeq" id="WP_076513376.1">
    <property type="nucleotide sequence ID" value="NZ_FTOH01000001.1"/>
</dbReference>
<dbReference type="Proteomes" id="UP000185639">
    <property type="component" value="Unassembled WGS sequence"/>
</dbReference>
<organism evidence="2 3">
    <name type="scientific">Thalassolituus maritimus</name>
    <dbReference type="NCBI Taxonomy" id="484498"/>
    <lineage>
        <taxon>Bacteria</taxon>
        <taxon>Pseudomonadati</taxon>
        <taxon>Pseudomonadota</taxon>
        <taxon>Gammaproteobacteria</taxon>
        <taxon>Oceanospirillales</taxon>
        <taxon>Oceanospirillaceae</taxon>
        <taxon>Thalassolituus</taxon>
    </lineage>
</organism>
<evidence type="ECO:0000313" key="3">
    <source>
        <dbReference type="Proteomes" id="UP000185639"/>
    </source>
</evidence>